<evidence type="ECO:0000256" key="2">
    <source>
        <dbReference type="PIRSR" id="PIRSR601310-3"/>
    </source>
</evidence>
<dbReference type="PROSITE" id="PS51084">
    <property type="entry name" value="HIT_2"/>
    <property type="match status" value="1"/>
</dbReference>
<evidence type="ECO:0000313" key="5">
    <source>
        <dbReference type="EMBL" id="GGR31028.1"/>
    </source>
</evidence>
<dbReference type="Gene3D" id="3.30.428.10">
    <property type="entry name" value="HIT-like"/>
    <property type="match status" value="1"/>
</dbReference>
<accession>A0A918CLU1</accession>
<dbReference type="PANTHER" id="PTHR46648:SF1">
    <property type="entry name" value="ADENOSINE 5'-MONOPHOSPHORAMIDASE HNT1"/>
    <property type="match status" value="1"/>
</dbReference>
<feature type="active site" description="Tele-AMP-histidine intermediate" evidence="1">
    <location>
        <position position="106"/>
    </location>
</feature>
<gene>
    <name evidence="5" type="ORF">GCM10010196_26470</name>
</gene>
<feature type="domain" description="HIT" evidence="4">
    <location>
        <begin position="11"/>
        <end position="119"/>
    </location>
</feature>
<comment type="caution">
    <text evidence="5">The sequence shown here is derived from an EMBL/GenBank/DDBJ whole genome shotgun (WGS) entry which is preliminary data.</text>
</comment>
<reference evidence="5" key="2">
    <citation type="submission" date="2020-09" db="EMBL/GenBank/DDBJ databases">
        <authorList>
            <person name="Sun Q."/>
            <person name="Ohkuma M."/>
        </authorList>
    </citation>
    <scope>NUCLEOTIDE SEQUENCE</scope>
    <source>
        <strain evidence="5">JCM 3346</strain>
    </source>
</reference>
<dbReference type="Pfam" id="PF01230">
    <property type="entry name" value="HIT"/>
    <property type="match status" value="1"/>
</dbReference>
<dbReference type="InterPro" id="IPR036265">
    <property type="entry name" value="HIT-like_sf"/>
</dbReference>
<keyword evidence="6" id="KW-1185">Reference proteome</keyword>
<reference evidence="5" key="1">
    <citation type="journal article" date="2014" name="Int. J. Syst. Evol. Microbiol.">
        <title>Complete genome sequence of Corynebacterium casei LMG S-19264T (=DSM 44701T), isolated from a smear-ripened cheese.</title>
        <authorList>
            <consortium name="US DOE Joint Genome Institute (JGI-PGF)"/>
            <person name="Walter F."/>
            <person name="Albersmeier A."/>
            <person name="Kalinowski J."/>
            <person name="Ruckert C."/>
        </authorList>
    </citation>
    <scope>NUCLEOTIDE SEQUENCE</scope>
    <source>
        <strain evidence="5">JCM 3346</strain>
    </source>
</reference>
<evidence type="ECO:0000256" key="1">
    <source>
        <dbReference type="PIRSR" id="PIRSR601310-1"/>
    </source>
</evidence>
<evidence type="ECO:0000256" key="3">
    <source>
        <dbReference type="PROSITE-ProRule" id="PRU00464"/>
    </source>
</evidence>
<protein>
    <submittedName>
        <fullName evidence="5">Hydrolase</fullName>
    </submittedName>
</protein>
<dbReference type="GO" id="GO:0016787">
    <property type="term" value="F:hydrolase activity"/>
    <property type="evidence" value="ECO:0007669"/>
    <property type="project" value="UniProtKB-KW"/>
</dbReference>
<proteinExistence type="predicted"/>
<organism evidence="5 6">
    <name type="scientific">Agromyces mediolanus</name>
    <name type="common">Corynebacterium mediolanum</name>
    <dbReference type="NCBI Taxonomy" id="41986"/>
    <lineage>
        <taxon>Bacteria</taxon>
        <taxon>Bacillati</taxon>
        <taxon>Actinomycetota</taxon>
        <taxon>Actinomycetes</taxon>
        <taxon>Micrococcales</taxon>
        <taxon>Microbacteriaceae</taxon>
        <taxon>Agromyces</taxon>
    </lineage>
</organism>
<dbReference type="AlphaFoldDB" id="A0A918CLU1"/>
<name>A0A918CLU1_AGRME</name>
<dbReference type="InterPro" id="IPR001310">
    <property type="entry name" value="Histidine_triad_HIT"/>
</dbReference>
<dbReference type="GO" id="GO:0009117">
    <property type="term" value="P:nucleotide metabolic process"/>
    <property type="evidence" value="ECO:0007669"/>
    <property type="project" value="TreeGrafter"/>
</dbReference>
<dbReference type="PRINTS" id="PR00332">
    <property type="entry name" value="HISTRIAD"/>
</dbReference>
<dbReference type="Proteomes" id="UP000610303">
    <property type="component" value="Unassembled WGS sequence"/>
</dbReference>
<evidence type="ECO:0000259" key="4">
    <source>
        <dbReference type="PROSITE" id="PS51084"/>
    </source>
</evidence>
<feature type="short sequence motif" description="Histidine triad motif" evidence="2 3">
    <location>
        <begin position="104"/>
        <end position="108"/>
    </location>
</feature>
<sequence length="150" mass="16923">MLMSGMHTDCPFCEIVMNEDPDAREIYRDTGTVAFFPTEPAVLGHTMVIPRRHVPDVWELDAHTASRVASTTLVIASAIRVALKPDGLNIIQSNGHAASQTVMHLHVHIVPRWENDRIGRIWPPESDYSEAQKDDAWEALREAVRGFRTR</sequence>
<dbReference type="EMBL" id="BMRJ01000002">
    <property type="protein sequence ID" value="GGR31028.1"/>
    <property type="molecule type" value="Genomic_DNA"/>
</dbReference>
<evidence type="ECO:0000313" key="6">
    <source>
        <dbReference type="Proteomes" id="UP000610303"/>
    </source>
</evidence>
<dbReference type="PANTHER" id="PTHR46648">
    <property type="entry name" value="HIT FAMILY PROTEIN 1"/>
    <property type="match status" value="1"/>
</dbReference>
<dbReference type="SUPFAM" id="SSF54197">
    <property type="entry name" value="HIT-like"/>
    <property type="match status" value="1"/>
</dbReference>
<dbReference type="InterPro" id="IPR011146">
    <property type="entry name" value="HIT-like"/>
</dbReference>
<keyword evidence="5" id="KW-0378">Hydrolase</keyword>